<dbReference type="eggNOG" id="ENOG5031Z1W">
    <property type="taxonomic scope" value="Bacteria"/>
</dbReference>
<dbReference type="Proteomes" id="UP000029082">
    <property type="component" value="Unassembled WGS sequence"/>
</dbReference>
<dbReference type="RefSeq" id="WP_033513452.1">
    <property type="nucleotide sequence ID" value="NZ_JDUO01000015.1"/>
</dbReference>
<dbReference type="AlphaFoldDB" id="A0A087CAG1"/>
<reference evidence="1 2" key="1">
    <citation type="submission" date="2014-03" db="EMBL/GenBank/DDBJ databases">
        <title>Genomics of Bifidobacteria.</title>
        <authorList>
            <person name="Ventura M."/>
            <person name="Milani C."/>
            <person name="Lugli G.A."/>
        </authorList>
    </citation>
    <scope>NUCLEOTIDE SEQUENCE [LARGE SCALE GENOMIC DNA]</scope>
    <source>
        <strain evidence="1 2">DSM 21395</strain>
    </source>
</reference>
<accession>A0A087CAG1</accession>
<dbReference type="OrthoDB" id="3233969at2"/>
<dbReference type="EMBL" id="JGZE01000001">
    <property type="protein sequence ID" value="KFI80261.1"/>
    <property type="molecule type" value="Genomic_DNA"/>
</dbReference>
<gene>
    <name evidence="1" type="ORF">BMON_0133</name>
</gene>
<organism evidence="1 2">
    <name type="scientific">Bifidobacterium mongoliense DSM 21395</name>
    <dbReference type="NCBI Taxonomy" id="1437603"/>
    <lineage>
        <taxon>Bacteria</taxon>
        <taxon>Bacillati</taxon>
        <taxon>Actinomycetota</taxon>
        <taxon>Actinomycetes</taxon>
        <taxon>Bifidobacteriales</taxon>
        <taxon>Bifidobacteriaceae</taxon>
        <taxon>Bifidobacterium</taxon>
    </lineage>
</organism>
<name>A0A087CAG1_9BIFI</name>
<protein>
    <submittedName>
        <fullName evidence="1">Transcriptional regulator</fullName>
    </submittedName>
</protein>
<evidence type="ECO:0000313" key="2">
    <source>
        <dbReference type="Proteomes" id="UP000029082"/>
    </source>
</evidence>
<proteinExistence type="predicted"/>
<evidence type="ECO:0000313" key="1">
    <source>
        <dbReference type="EMBL" id="KFI80261.1"/>
    </source>
</evidence>
<dbReference type="GeneID" id="93094996"/>
<dbReference type="STRING" id="1437603.GCA_000771525_00467"/>
<sequence length="130" mass="13841">MNGYARARAAIIGLLPDLKGWKVYPDGIATGAKPPWVVVSMSEDGRERSEGGRTTNHLGKLDIRVVSLSELGIGIVCDKLTEALDGAHADGVSALIADVDSGVYASELVDTDSSTPYLMRVLTWRTGWPA</sequence>
<keyword evidence="2" id="KW-1185">Reference proteome</keyword>
<comment type="caution">
    <text evidence="1">The sequence shown here is derived from an EMBL/GenBank/DDBJ whole genome shotgun (WGS) entry which is preliminary data.</text>
</comment>